<proteinExistence type="predicted"/>
<dbReference type="KEGG" id="lyd:D7I47_04870"/>
<keyword evidence="1" id="KW-0472">Membrane</keyword>
<dbReference type="InterPro" id="IPR011050">
    <property type="entry name" value="Pectin_lyase_fold/virulence"/>
</dbReference>
<feature type="signal peptide" evidence="2">
    <location>
        <begin position="1"/>
        <end position="27"/>
    </location>
</feature>
<keyword evidence="1" id="KW-0812">Transmembrane</keyword>
<evidence type="ECO:0008006" key="5">
    <source>
        <dbReference type="Google" id="ProtNLM"/>
    </source>
</evidence>
<gene>
    <name evidence="3" type="ORF">D7I47_04870</name>
</gene>
<keyword evidence="4" id="KW-1185">Reference proteome</keyword>
<dbReference type="SUPFAM" id="SSF51126">
    <property type="entry name" value="Pectin lyase-like"/>
    <property type="match status" value="1"/>
</dbReference>
<keyword evidence="2" id="KW-0732">Signal</keyword>
<sequence length="415" mass="41470">MRLRPSLALAVGGAAVLTLVVAQPAFAATRTWTQAGDSWWSTATWTGGVPIAGDDVTFDGGPRSTYDLGDLGFGWFLFPTTHEVANGGGAITLSGGIEVSGGSTARIEPQLTSVGSQAWFVESGSTLQLPSAVGSDPSTFLRLTVDGTMTVEAAGNLDAGGTGCIEKQGTGVLQLLGGGGGVGTCAGQPRGLLVAAGELAVVGTPNLGGKDFAVTGGTFTGGTASGAAVVHELNLVGTGVVSPGPSSGAGIGMVELWGTSTWTGGTFQVDWDAPTNDSDYVYGSGQAITVGATRLDVRLAGTPTPGQFVRILGSDVSFTGQFAAPDGTALADGDEFTSNGQVYSVEYIAEGGASGVLLHWLRAAPVVVPPAEPAPSETLADSGAPQLWPLGAVAVALGAAGAALVGYRRRTRRTS</sequence>
<dbReference type="Proteomes" id="UP000278886">
    <property type="component" value="Chromosome"/>
</dbReference>
<feature type="chain" id="PRO_5017288722" description="LPXTG cell wall anchor domain-containing protein" evidence="2">
    <location>
        <begin position="28"/>
        <end position="415"/>
    </location>
</feature>
<name>A0A387B985_9MICO</name>
<evidence type="ECO:0000313" key="4">
    <source>
        <dbReference type="Proteomes" id="UP000278886"/>
    </source>
</evidence>
<reference evidence="4" key="1">
    <citation type="submission" date="2018-09" db="EMBL/GenBank/DDBJ databases">
        <title>Genome sequencing of strain 2DFWR-13.</title>
        <authorList>
            <person name="Heo J."/>
            <person name="Kim S.-J."/>
            <person name="Kwon S.-W."/>
        </authorList>
    </citation>
    <scope>NUCLEOTIDE SEQUENCE [LARGE SCALE GENOMIC DNA]</scope>
    <source>
        <strain evidence="4">2DFWR-13</strain>
    </source>
</reference>
<evidence type="ECO:0000313" key="3">
    <source>
        <dbReference type="EMBL" id="AYF97656.1"/>
    </source>
</evidence>
<organism evidence="3 4">
    <name type="scientific">Protaetiibacter intestinalis</name>
    <dbReference type="NCBI Taxonomy" id="2419774"/>
    <lineage>
        <taxon>Bacteria</taxon>
        <taxon>Bacillati</taxon>
        <taxon>Actinomycetota</taxon>
        <taxon>Actinomycetes</taxon>
        <taxon>Micrococcales</taxon>
        <taxon>Microbacteriaceae</taxon>
        <taxon>Protaetiibacter</taxon>
    </lineage>
</organism>
<dbReference type="AlphaFoldDB" id="A0A387B985"/>
<dbReference type="EMBL" id="CP032630">
    <property type="protein sequence ID" value="AYF97656.1"/>
    <property type="molecule type" value="Genomic_DNA"/>
</dbReference>
<keyword evidence="1" id="KW-1133">Transmembrane helix</keyword>
<dbReference type="RefSeq" id="WP_120762005.1">
    <property type="nucleotide sequence ID" value="NZ_CP032630.1"/>
</dbReference>
<dbReference type="OrthoDB" id="9969268at2"/>
<accession>A0A387B985</accession>
<evidence type="ECO:0000256" key="2">
    <source>
        <dbReference type="SAM" id="SignalP"/>
    </source>
</evidence>
<feature type="transmembrane region" description="Helical" evidence="1">
    <location>
        <begin position="387"/>
        <end position="407"/>
    </location>
</feature>
<protein>
    <recommendedName>
        <fullName evidence="5">LPXTG cell wall anchor domain-containing protein</fullName>
    </recommendedName>
</protein>
<evidence type="ECO:0000256" key="1">
    <source>
        <dbReference type="SAM" id="Phobius"/>
    </source>
</evidence>